<organism evidence="1 2">
    <name type="scientific">Mycena albidolilacea</name>
    <dbReference type="NCBI Taxonomy" id="1033008"/>
    <lineage>
        <taxon>Eukaryota</taxon>
        <taxon>Fungi</taxon>
        <taxon>Dikarya</taxon>
        <taxon>Basidiomycota</taxon>
        <taxon>Agaricomycotina</taxon>
        <taxon>Agaricomycetes</taxon>
        <taxon>Agaricomycetidae</taxon>
        <taxon>Agaricales</taxon>
        <taxon>Marasmiineae</taxon>
        <taxon>Mycenaceae</taxon>
        <taxon>Mycena</taxon>
    </lineage>
</organism>
<dbReference type="AlphaFoldDB" id="A0AAD6Z3E4"/>
<dbReference type="Proteomes" id="UP001218218">
    <property type="component" value="Unassembled WGS sequence"/>
</dbReference>
<protein>
    <submittedName>
        <fullName evidence="1">Uncharacterized protein</fullName>
    </submittedName>
</protein>
<evidence type="ECO:0000313" key="1">
    <source>
        <dbReference type="EMBL" id="KAJ7305497.1"/>
    </source>
</evidence>
<name>A0AAD6Z3E4_9AGAR</name>
<dbReference type="EMBL" id="JARIHO010000096">
    <property type="protein sequence ID" value="KAJ7305497.1"/>
    <property type="molecule type" value="Genomic_DNA"/>
</dbReference>
<comment type="caution">
    <text evidence="1">The sequence shown here is derived from an EMBL/GenBank/DDBJ whole genome shotgun (WGS) entry which is preliminary data.</text>
</comment>
<reference evidence="1" key="1">
    <citation type="submission" date="2023-03" db="EMBL/GenBank/DDBJ databases">
        <title>Massive genome expansion in bonnet fungi (Mycena s.s.) driven by repeated elements and novel gene families across ecological guilds.</title>
        <authorList>
            <consortium name="Lawrence Berkeley National Laboratory"/>
            <person name="Harder C.B."/>
            <person name="Miyauchi S."/>
            <person name="Viragh M."/>
            <person name="Kuo A."/>
            <person name="Thoen E."/>
            <person name="Andreopoulos B."/>
            <person name="Lu D."/>
            <person name="Skrede I."/>
            <person name="Drula E."/>
            <person name="Henrissat B."/>
            <person name="Morin E."/>
            <person name="Kohler A."/>
            <person name="Barry K."/>
            <person name="LaButti K."/>
            <person name="Morin E."/>
            <person name="Salamov A."/>
            <person name="Lipzen A."/>
            <person name="Mereny Z."/>
            <person name="Hegedus B."/>
            <person name="Baldrian P."/>
            <person name="Stursova M."/>
            <person name="Weitz H."/>
            <person name="Taylor A."/>
            <person name="Grigoriev I.V."/>
            <person name="Nagy L.G."/>
            <person name="Martin F."/>
            <person name="Kauserud H."/>
        </authorList>
    </citation>
    <scope>NUCLEOTIDE SEQUENCE</scope>
    <source>
        <strain evidence="1">CBHHK002</strain>
    </source>
</reference>
<accession>A0AAD6Z3E4</accession>
<sequence length="66" mass="7006">MSTDPSVHVGFRPYLPGVGPTFVDSEAEGGSRVIRFGEISDLERAPELHGPRVAAFLVEPLQGEAG</sequence>
<keyword evidence="2" id="KW-1185">Reference proteome</keyword>
<dbReference type="Gene3D" id="3.40.640.10">
    <property type="entry name" value="Type I PLP-dependent aspartate aminotransferase-like (Major domain)"/>
    <property type="match status" value="1"/>
</dbReference>
<dbReference type="InterPro" id="IPR015421">
    <property type="entry name" value="PyrdxlP-dep_Trfase_major"/>
</dbReference>
<proteinExistence type="predicted"/>
<evidence type="ECO:0000313" key="2">
    <source>
        <dbReference type="Proteomes" id="UP001218218"/>
    </source>
</evidence>
<gene>
    <name evidence="1" type="ORF">DFH08DRAFT_976241</name>
</gene>